<evidence type="ECO:0000313" key="3">
    <source>
        <dbReference type="Proteomes" id="UP001501310"/>
    </source>
</evidence>
<evidence type="ECO:0008006" key="4">
    <source>
        <dbReference type="Google" id="ProtNLM"/>
    </source>
</evidence>
<accession>A0ABP7RH89</accession>
<dbReference type="Proteomes" id="UP001501310">
    <property type="component" value="Unassembled WGS sequence"/>
</dbReference>
<keyword evidence="1" id="KW-0472">Membrane</keyword>
<keyword evidence="3" id="KW-1185">Reference proteome</keyword>
<dbReference type="RefSeq" id="WP_344708432.1">
    <property type="nucleotide sequence ID" value="NZ_BAAAZD010000001.1"/>
</dbReference>
<keyword evidence="1" id="KW-1133">Transmembrane helix</keyword>
<gene>
    <name evidence="2" type="ORF">GCM10022211_03430</name>
</gene>
<reference evidence="3" key="1">
    <citation type="journal article" date="2019" name="Int. J. Syst. Evol. Microbiol.">
        <title>The Global Catalogue of Microorganisms (GCM) 10K type strain sequencing project: providing services to taxonomists for standard genome sequencing and annotation.</title>
        <authorList>
            <consortium name="The Broad Institute Genomics Platform"/>
            <consortium name="The Broad Institute Genome Sequencing Center for Infectious Disease"/>
            <person name="Wu L."/>
            <person name="Ma J."/>
        </authorList>
    </citation>
    <scope>NUCLEOTIDE SEQUENCE [LARGE SCALE GENOMIC DNA]</scope>
    <source>
        <strain evidence="3">JCM 16603</strain>
    </source>
</reference>
<keyword evidence="1" id="KW-0812">Transmembrane</keyword>
<feature type="transmembrane region" description="Helical" evidence="1">
    <location>
        <begin position="7"/>
        <end position="28"/>
    </location>
</feature>
<protein>
    <recommendedName>
        <fullName evidence="4">PepSY domain-containing protein</fullName>
    </recommendedName>
</protein>
<sequence>MRKWHRWLSVFFGLLILFIAVTGLLSHIGSLVNDSRQAAAPPPAIPAGFVCPETMTCRPKPQPGGWNVGFLHHLHSGEEFGPVGTALAMLSGVALVFFAFSGLWMYLQMFRARAGKSSAPRGGRFFW</sequence>
<organism evidence="2 3">
    <name type="scientific">Sphingomonas humi</name>
    <dbReference type="NCBI Taxonomy" id="335630"/>
    <lineage>
        <taxon>Bacteria</taxon>
        <taxon>Pseudomonadati</taxon>
        <taxon>Pseudomonadota</taxon>
        <taxon>Alphaproteobacteria</taxon>
        <taxon>Sphingomonadales</taxon>
        <taxon>Sphingomonadaceae</taxon>
        <taxon>Sphingomonas</taxon>
    </lineage>
</organism>
<name>A0ABP7RH89_9SPHN</name>
<dbReference type="EMBL" id="BAAAZD010000001">
    <property type="protein sequence ID" value="GAA3997391.1"/>
    <property type="molecule type" value="Genomic_DNA"/>
</dbReference>
<evidence type="ECO:0000256" key="1">
    <source>
        <dbReference type="SAM" id="Phobius"/>
    </source>
</evidence>
<feature type="transmembrane region" description="Helical" evidence="1">
    <location>
        <begin position="86"/>
        <end position="107"/>
    </location>
</feature>
<comment type="caution">
    <text evidence="2">The sequence shown here is derived from an EMBL/GenBank/DDBJ whole genome shotgun (WGS) entry which is preliminary data.</text>
</comment>
<proteinExistence type="predicted"/>
<evidence type="ECO:0000313" key="2">
    <source>
        <dbReference type="EMBL" id="GAA3997391.1"/>
    </source>
</evidence>